<dbReference type="RefSeq" id="XP_037147351.1">
    <property type="nucleotide sequence ID" value="XM_037297226.1"/>
</dbReference>
<protein>
    <submittedName>
        <fullName evidence="2">Uncharacterized protein</fullName>
    </submittedName>
</protein>
<evidence type="ECO:0000313" key="3">
    <source>
        <dbReference type="Proteomes" id="UP000593566"/>
    </source>
</evidence>
<dbReference type="GeneID" id="59334729"/>
<keyword evidence="3" id="KW-1185">Reference proteome</keyword>
<accession>A0A8H6C779</accession>
<comment type="caution">
    <text evidence="2">The sequence shown here is derived from an EMBL/GenBank/DDBJ whole genome shotgun (WGS) entry which is preliminary data.</text>
</comment>
<gene>
    <name evidence="2" type="ORF">HO133_006328</name>
</gene>
<feature type="compositionally biased region" description="Basic and acidic residues" evidence="1">
    <location>
        <begin position="1"/>
        <end position="13"/>
    </location>
</feature>
<evidence type="ECO:0000256" key="1">
    <source>
        <dbReference type="SAM" id="MobiDB-lite"/>
    </source>
</evidence>
<dbReference type="Proteomes" id="UP000593566">
    <property type="component" value="Unassembled WGS sequence"/>
</dbReference>
<evidence type="ECO:0000313" key="2">
    <source>
        <dbReference type="EMBL" id="KAF6217916.1"/>
    </source>
</evidence>
<sequence length="116" mass="12597">MEKGESKRFDLRSLGRPKKRSVALGSTPSGNAENGLPKCYGFDNNQGKRPISRKTHLPDPSFDVNRPPATPVPLEDEGVTKRTDDIDESSAGPGNNSISPDREFKKASLECMPSAL</sequence>
<dbReference type="AlphaFoldDB" id="A0A8H6C779"/>
<feature type="region of interest" description="Disordered" evidence="1">
    <location>
        <begin position="1"/>
        <end position="116"/>
    </location>
</feature>
<name>A0A8H6C779_9LECA</name>
<organism evidence="2 3">
    <name type="scientific">Letharia lupina</name>
    <dbReference type="NCBI Taxonomy" id="560253"/>
    <lineage>
        <taxon>Eukaryota</taxon>
        <taxon>Fungi</taxon>
        <taxon>Dikarya</taxon>
        <taxon>Ascomycota</taxon>
        <taxon>Pezizomycotina</taxon>
        <taxon>Lecanoromycetes</taxon>
        <taxon>OSLEUM clade</taxon>
        <taxon>Lecanoromycetidae</taxon>
        <taxon>Lecanorales</taxon>
        <taxon>Lecanorineae</taxon>
        <taxon>Parmeliaceae</taxon>
        <taxon>Letharia</taxon>
    </lineage>
</organism>
<proteinExistence type="predicted"/>
<reference evidence="2 3" key="1">
    <citation type="journal article" date="2020" name="Genomics">
        <title>Complete, high-quality genomes from long-read metagenomic sequencing of two wolf lichen thalli reveals enigmatic genome architecture.</title>
        <authorList>
            <person name="McKenzie S.K."/>
            <person name="Walston R.F."/>
            <person name="Allen J.L."/>
        </authorList>
    </citation>
    <scope>NUCLEOTIDE SEQUENCE [LARGE SCALE GENOMIC DNA]</scope>
    <source>
        <strain evidence="2">WasteWater1</strain>
    </source>
</reference>
<dbReference type="EMBL" id="JACCJB010000024">
    <property type="protein sequence ID" value="KAF6217916.1"/>
    <property type="molecule type" value="Genomic_DNA"/>
</dbReference>